<proteinExistence type="predicted"/>
<comment type="caution">
    <text evidence="1">The sequence shown here is derived from an EMBL/GenBank/DDBJ whole genome shotgun (WGS) entry which is preliminary data.</text>
</comment>
<accession>A0ABQ9VN53</accession>
<dbReference type="Proteomes" id="UP001266305">
    <property type="component" value="Unassembled WGS sequence"/>
</dbReference>
<evidence type="ECO:0000313" key="2">
    <source>
        <dbReference type="Proteomes" id="UP001266305"/>
    </source>
</evidence>
<name>A0ABQ9VN53_SAGOE</name>
<keyword evidence="2" id="KW-1185">Reference proteome</keyword>
<sequence>MASWVPVPWKHGDPSAAPQGHLPTDQLCSSFSVWPKLPLGSGSHSVCTGLPVVTRLRPLSEFAPSSWSFSILKDLLKCSLLWASAQARSRKLGLFPRPQSLCAPPSSSPSGRWQPEQHLLCSLEQPGHFSLGQLYSCSECNKPQVHRARSSSPETPPPGPISGT</sequence>
<organism evidence="1 2">
    <name type="scientific">Saguinus oedipus</name>
    <name type="common">Cotton-top tamarin</name>
    <name type="synonym">Oedipomidas oedipus</name>
    <dbReference type="NCBI Taxonomy" id="9490"/>
    <lineage>
        <taxon>Eukaryota</taxon>
        <taxon>Metazoa</taxon>
        <taxon>Chordata</taxon>
        <taxon>Craniata</taxon>
        <taxon>Vertebrata</taxon>
        <taxon>Euteleostomi</taxon>
        <taxon>Mammalia</taxon>
        <taxon>Eutheria</taxon>
        <taxon>Euarchontoglires</taxon>
        <taxon>Primates</taxon>
        <taxon>Haplorrhini</taxon>
        <taxon>Platyrrhini</taxon>
        <taxon>Cebidae</taxon>
        <taxon>Callitrichinae</taxon>
        <taxon>Saguinus</taxon>
    </lineage>
</organism>
<dbReference type="EMBL" id="JASSZA010000005">
    <property type="protein sequence ID" value="KAK2109702.1"/>
    <property type="molecule type" value="Genomic_DNA"/>
</dbReference>
<reference evidence="1 2" key="1">
    <citation type="submission" date="2023-05" db="EMBL/GenBank/DDBJ databases">
        <title>B98-5 Cell Line De Novo Hybrid Assembly: An Optical Mapping Approach.</title>
        <authorList>
            <person name="Kananen K."/>
            <person name="Auerbach J.A."/>
            <person name="Kautto E."/>
            <person name="Blachly J.S."/>
        </authorList>
    </citation>
    <scope>NUCLEOTIDE SEQUENCE [LARGE SCALE GENOMIC DNA]</scope>
    <source>
        <strain evidence="1">B95-8</strain>
        <tissue evidence="1">Cell line</tissue>
    </source>
</reference>
<gene>
    <name evidence="1" type="ORF">P7K49_009448</name>
</gene>
<protein>
    <submittedName>
        <fullName evidence="1">Uncharacterized protein</fullName>
    </submittedName>
</protein>
<evidence type="ECO:0000313" key="1">
    <source>
        <dbReference type="EMBL" id="KAK2109702.1"/>
    </source>
</evidence>